<evidence type="ECO:0000259" key="20">
    <source>
        <dbReference type="PROSITE" id="PS50109"/>
    </source>
</evidence>
<dbReference type="EC" id="2.7.13.3" evidence="4"/>
<comment type="caution">
    <text evidence="23">The sequence shown here is derived from an EMBL/GenBank/DDBJ whole genome shotgun (WGS) entry which is preliminary data.</text>
</comment>
<evidence type="ECO:0000256" key="12">
    <source>
        <dbReference type="ARBA" id="ARBA00022989"/>
    </source>
</evidence>
<evidence type="ECO:0000313" key="24">
    <source>
        <dbReference type="Proteomes" id="UP000481033"/>
    </source>
</evidence>
<evidence type="ECO:0000256" key="19">
    <source>
        <dbReference type="SAM" id="SignalP"/>
    </source>
</evidence>
<dbReference type="Pfam" id="PF00512">
    <property type="entry name" value="HisKA"/>
    <property type="match status" value="1"/>
</dbReference>
<keyword evidence="19" id="KW-0732">Signal</keyword>
<keyword evidence="13" id="KW-0902">Two-component regulatory system</keyword>
<dbReference type="InterPro" id="IPR036097">
    <property type="entry name" value="HisK_dim/P_sf"/>
</dbReference>
<keyword evidence="11" id="KW-0067">ATP-binding</keyword>
<dbReference type="Pfam" id="PF00072">
    <property type="entry name" value="Response_reg"/>
    <property type="match status" value="2"/>
</dbReference>
<keyword evidence="14 18" id="KW-0472">Membrane</keyword>
<dbReference type="GO" id="GO:0000155">
    <property type="term" value="F:phosphorelay sensor kinase activity"/>
    <property type="evidence" value="ECO:0007669"/>
    <property type="project" value="InterPro"/>
</dbReference>
<sequence length="923" mass="103551">MIRKRLQFLSNFSSFAVVALAATATLAFLDFQDRAQHNALIQKQEQLLSIKENLNQMESSMLMARLDEVQVNQVQDLSASSKFTDHLDRTRQIAYDLIEICQENDHDKIIDSLETFLVIVDKYEQSVNQTLEIQSRIAATDGTGTLTELQTVKDRIQAELDVSDKQVLISKFFRMQLYERDFISTLDMRLSDRLVNQVTDLEQAIIRSEFIGPVTFESFLLDEVQQYRELVVELMYSTLELELSTAEASLQFDRIAPNISNSQQEVNDLLDLTTEQLQSQRQISSLQTVLVFTIVFILLITFTLLQIRSAQSLLIRLKQLKNAMNEMAIGHFQYLGELPEGNDEVGALAQNFKAMSTQIQSQFETIREEKKKAEIASQAKSQFLANMSHEIRTPMNGVIGTTSLLLNTDLSFEQQEYVDIIQNSSDSLLGVINDILDFSKIESGYMVLEESSFELRHCIEDVLDLFASEALEKNLDLLYQIASDVPLCIQGDLNRLRQILMNLVSNAIKFTEKGEVLISVRLRQSEPLNSKTIDSKTLETIQPEFPIILEFFVKDTGIGIPIDGIPKLFKDFSQVDNSTTRKYGGTGLGLAICKRLVTLMGGEIWVASDVGQGSTFYFSMQTRLADAQSQLHLNPQVPVLQACRVLIVDDSHASCAVLAEQCSQWGLKPDTVPSAQAALGSLKRGQQFDLAIIDVQMPGMDGLELVQQIRSLQLDFPLPCIMLGAVSKPHDKEELFDAWLTKPIKHANLWNAVTDLVKAQQNSQQYSEKQQNNCDSTAKPFSQDANSLSEAHVSGNGSGNRPPLRILVAEDNPVNQMVVLRILAKLDYSGDLAANGLEVLEALERQHYDIIFMDLQMPEIDGLEATEQIIEKWGEDRPKIIAATANVRQEDQAACFAAGMDDYISKPYALEQIQGMLAKWGAN</sequence>
<dbReference type="CDD" id="cd16922">
    <property type="entry name" value="HATPase_EvgS-ArcB-TorS-like"/>
    <property type="match status" value="1"/>
</dbReference>
<feature type="modified residue" description="4-aspartylphosphate" evidence="16">
    <location>
        <position position="694"/>
    </location>
</feature>
<evidence type="ECO:0000256" key="3">
    <source>
        <dbReference type="ARBA" id="ARBA00006402"/>
    </source>
</evidence>
<evidence type="ECO:0000259" key="21">
    <source>
        <dbReference type="PROSITE" id="PS50110"/>
    </source>
</evidence>
<dbReference type="FunFam" id="3.30.565.10:FF:000010">
    <property type="entry name" value="Sensor histidine kinase RcsC"/>
    <property type="match status" value="1"/>
</dbReference>
<dbReference type="Gene3D" id="3.30.565.10">
    <property type="entry name" value="Histidine kinase-like ATPase, C-terminal domain"/>
    <property type="match status" value="1"/>
</dbReference>
<dbReference type="CDD" id="cd17546">
    <property type="entry name" value="REC_hyHK_CKI1_RcsC-like"/>
    <property type="match status" value="2"/>
</dbReference>
<dbReference type="Gene3D" id="3.40.50.2300">
    <property type="match status" value="2"/>
</dbReference>
<comment type="similarity">
    <text evidence="3">In the N-terminal section; belongs to the phytochrome family.</text>
</comment>
<keyword evidence="6 16" id="KW-0597">Phosphoprotein</keyword>
<dbReference type="PROSITE" id="PS50885">
    <property type="entry name" value="HAMP"/>
    <property type="match status" value="1"/>
</dbReference>
<keyword evidence="8 18" id="KW-0812">Transmembrane</keyword>
<evidence type="ECO:0000256" key="2">
    <source>
        <dbReference type="ARBA" id="ARBA00004651"/>
    </source>
</evidence>
<feature type="modified residue" description="4-aspartylphosphate" evidence="16">
    <location>
        <position position="854"/>
    </location>
</feature>
<keyword evidence="10" id="KW-0418">Kinase</keyword>
<dbReference type="InterPro" id="IPR011006">
    <property type="entry name" value="CheY-like_superfamily"/>
</dbReference>
<evidence type="ECO:0000256" key="10">
    <source>
        <dbReference type="ARBA" id="ARBA00022777"/>
    </source>
</evidence>
<dbReference type="SUPFAM" id="SSF55874">
    <property type="entry name" value="ATPase domain of HSP90 chaperone/DNA topoisomerase II/histidine kinase"/>
    <property type="match status" value="1"/>
</dbReference>
<dbReference type="SMART" id="SM00448">
    <property type="entry name" value="REC"/>
    <property type="match status" value="2"/>
</dbReference>
<keyword evidence="7" id="KW-0808">Transferase</keyword>
<gene>
    <name evidence="23" type="ORF">DXZ20_07555</name>
</gene>
<keyword evidence="12 18" id="KW-1133">Transmembrane helix</keyword>
<feature type="signal peptide" evidence="19">
    <location>
        <begin position="1"/>
        <end position="21"/>
    </location>
</feature>
<dbReference type="Pfam" id="PF00672">
    <property type="entry name" value="HAMP"/>
    <property type="match status" value="1"/>
</dbReference>
<dbReference type="PRINTS" id="PR00344">
    <property type="entry name" value="BCTRLSENSOR"/>
</dbReference>
<feature type="region of interest" description="Disordered" evidence="17">
    <location>
        <begin position="761"/>
        <end position="801"/>
    </location>
</feature>
<comment type="catalytic activity">
    <reaction evidence="1">
        <text>ATP + protein L-histidine = ADP + protein N-phospho-L-histidine.</text>
        <dbReference type="EC" id="2.7.13.3"/>
    </reaction>
</comment>
<dbReference type="FunFam" id="1.10.287.130:FF:000003">
    <property type="entry name" value="Histidine kinase"/>
    <property type="match status" value="1"/>
</dbReference>
<keyword evidence="9" id="KW-0547">Nucleotide-binding</keyword>
<dbReference type="Proteomes" id="UP000481033">
    <property type="component" value="Unassembled WGS sequence"/>
</dbReference>
<evidence type="ECO:0000313" key="23">
    <source>
        <dbReference type="EMBL" id="NEZ55531.1"/>
    </source>
</evidence>
<dbReference type="InterPro" id="IPR005467">
    <property type="entry name" value="His_kinase_dom"/>
</dbReference>
<name>A0A6M0RIP8_9CYAN</name>
<dbReference type="Pfam" id="PF02518">
    <property type="entry name" value="HATPase_c"/>
    <property type="match status" value="1"/>
</dbReference>
<dbReference type="SUPFAM" id="SSF158472">
    <property type="entry name" value="HAMP domain-like"/>
    <property type="match status" value="1"/>
</dbReference>
<feature type="compositionally biased region" description="Low complexity" evidence="17">
    <location>
        <begin position="761"/>
        <end position="773"/>
    </location>
</feature>
<dbReference type="PROSITE" id="PS50110">
    <property type="entry name" value="RESPONSE_REGULATORY"/>
    <property type="match status" value="2"/>
</dbReference>
<feature type="domain" description="Response regulatory" evidence="21">
    <location>
        <begin position="644"/>
        <end position="757"/>
    </location>
</feature>
<reference evidence="23 24" key="1">
    <citation type="journal article" date="2020" name="Microb. Ecol.">
        <title>Ecogenomics of the Marine Benthic Filamentous Cyanobacterium Adonisia.</title>
        <authorList>
            <person name="Walter J.M."/>
            <person name="Coutinho F.H."/>
            <person name="Leomil L."/>
            <person name="Hargreaves P.I."/>
            <person name="Campeao M.E."/>
            <person name="Vieira V.V."/>
            <person name="Silva B.S."/>
            <person name="Fistarol G.O."/>
            <person name="Salomon P.S."/>
            <person name="Sawabe T."/>
            <person name="Mino S."/>
            <person name="Hosokawa M."/>
            <person name="Miyashita H."/>
            <person name="Maruyama F."/>
            <person name="van Verk M.C."/>
            <person name="Dutilh B.E."/>
            <person name="Thompson C.C."/>
            <person name="Thompson F.L."/>
        </authorList>
    </citation>
    <scope>NUCLEOTIDE SEQUENCE [LARGE SCALE GENOMIC DNA]</scope>
    <source>
        <strain evidence="23 24">CCMR0081</strain>
    </source>
</reference>
<dbReference type="InterPro" id="IPR003661">
    <property type="entry name" value="HisK_dim/P_dom"/>
</dbReference>
<organism evidence="23 24">
    <name type="scientific">Adonisia turfae CCMR0081</name>
    <dbReference type="NCBI Taxonomy" id="2292702"/>
    <lineage>
        <taxon>Bacteria</taxon>
        <taxon>Bacillati</taxon>
        <taxon>Cyanobacteriota</taxon>
        <taxon>Adonisia</taxon>
        <taxon>Adonisia turfae</taxon>
    </lineage>
</organism>
<evidence type="ECO:0000256" key="13">
    <source>
        <dbReference type="ARBA" id="ARBA00023012"/>
    </source>
</evidence>
<dbReference type="PANTHER" id="PTHR45339:SF1">
    <property type="entry name" value="HYBRID SIGNAL TRANSDUCTION HISTIDINE KINASE J"/>
    <property type="match status" value="1"/>
</dbReference>
<feature type="compositionally biased region" description="Polar residues" evidence="17">
    <location>
        <begin position="774"/>
        <end position="789"/>
    </location>
</feature>
<evidence type="ECO:0000256" key="7">
    <source>
        <dbReference type="ARBA" id="ARBA00022679"/>
    </source>
</evidence>
<evidence type="ECO:0000256" key="11">
    <source>
        <dbReference type="ARBA" id="ARBA00022840"/>
    </source>
</evidence>
<protein>
    <recommendedName>
        <fullName evidence="15">Circadian input-output histidine kinase CikA</fullName>
        <ecNumber evidence="4">2.7.13.3</ecNumber>
    </recommendedName>
</protein>
<dbReference type="GO" id="GO:0005524">
    <property type="term" value="F:ATP binding"/>
    <property type="evidence" value="ECO:0007669"/>
    <property type="project" value="UniProtKB-KW"/>
</dbReference>
<proteinExistence type="inferred from homology"/>
<dbReference type="InterPro" id="IPR003660">
    <property type="entry name" value="HAMP_dom"/>
</dbReference>
<evidence type="ECO:0000259" key="22">
    <source>
        <dbReference type="PROSITE" id="PS50885"/>
    </source>
</evidence>
<dbReference type="SUPFAM" id="SSF52172">
    <property type="entry name" value="CheY-like"/>
    <property type="match status" value="2"/>
</dbReference>
<evidence type="ECO:0000256" key="5">
    <source>
        <dbReference type="ARBA" id="ARBA00022475"/>
    </source>
</evidence>
<evidence type="ECO:0000256" key="9">
    <source>
        <dbReference type="ARBA" id="ARBA00022741"/>
    </source>
</evidence>
<dbReference type="PROSITE" id="PS50109">
    <property type="entry name" value="HIS_KIN"/>
    <property type="match status" value="1"/>
</dbReference>
<dbReference type="AlphaFoldDB" id="A0A6M0RIP8"/>
<evidence type="ECO:0000256" key="4">
    <source>
        <dbReference type="ARBA" id="ARBA00012438"/>
    </source>
</evidence>
<dbReference type="SMART" id="SM00388">
    <property type="entry name" value="HisKA"/>
    <property type="match status" value="1"/>
</dbReference>
<evidence type="ECO:0000256" key="15">
    <source>
        <dbReference type="ARBA" id="ARBA00074306"/>
    </source>
</evidence>
<dbReference type="InterPro" id="IPR001789">
    <property type="entry name" value="Sig_transdc_resp-reg_receiver"/>
</dbReference>
<evidence type="ECO:0000256" key="8">
    <source>
        <dbReference type="ARBA" id="ARBA00022692"/>
    </source>
</evidence>
<feature type="domain" description="HAMP" evidence="22">
    <location>
        <begin position="311"/>
        <end position="364"/>
    </location>
</feature>
<dbReference type="Gene3D" id="1.10.287.130">
    <property type="match status" value="1"/>
</dbReference>
<dbReference type="InterPro" id="IPR036890">
    <property type="entry name" value="HATPase_C_sf"/>
</dbReference>
<dbReference type="SUPFAM" id="SSF47384">
    <property type="entry name" value="Homodimeric domain of signal transducing histidine kinase"/>
    <property type="match status" value="1"/>
</dbReference>
<evidence type="ECO:0000256" key="14">
    <source>
        <dbReference type="ARBA" id="ARBA00023136"/>
    </source>
</evidence>
<keyword evidence="24" id="KW-1185">Reference proteome</keyword>
<feature type="domain" description="Histidine kinase" evidence="20">
    <location>
        <begin position="386"/>
        <end position="624"/>
    </location>
</feature>
<dbReference type="CDD" id="cd06225">
    <property type="entry name" value="HAMP"/>
    <property type="match status" value="1"/>
</dbReference>
<dbReference type="CDD" id="cd00082">
    <property type="entry name" value="HisKA"/>
    <property type="match status" value="1"/>
</dbReference>
<evidence type="ECO:0000256" key="16">
    <source>
        <dbReference type="PROSITE-ProRule" id="PRU00169"/>
    </source>
</evidence>
<dbReference type="InterPro" id="IPR003594">
    <property type="entry name" value="HATPase_dom"/>
</dbReference>
<evidence type="ECO:0000256" key="6">
    <source>
        <dbReference type="ARBA" id="ARBA00022553"/>
    </source>
</evidence>
<dbReference type="InterPro" id="IPR004358">
    <property type="entry name" value="Sig_transdc_His_kin-like_C"/>
</dbReference>
<accession>A0A6M0RIP8</accession>
<evidence type="ECO:0000256" key="17">
    <source>
        <dbReference type="SAM" id="MobiDB-lite"/>
    </source>
</evidence>
<dbReference type="PANTHER" id="PTHR45339">
    <property type="entry name" value="HYBRID SIGNAL TRANSDUCTION HISTIDINE KINASE J"/>
    <property type="match status" value="1"/>
</dbReference>
<evidence type="ECO:0000256" key="1">
    <source>
        <dbReference type="ARBA" id="ARBA00000085"/>
    </source>
</evidence>
<evidence type="ECO:0000256" key="18">
    <source>
        <dbReference type="SAM" id="Phobius"/>
    </source>
</evidence>
<dbReference type="Gene3D" id="6.10.340.10">
    <property type="match status" value="1"/>
</dbReference>
<dbReference type="GO" id="GO:0005886">
    <property type="term" value="C:plasma membrane"/>
    <property type="evidence" value="ECO:0007669"/>
    <property type="project" value="UniProtKB-SubCell"/>
</dbReference>
<comment type="subcellular location">
    <subcellularLocation>
        <location evidence="2">Cell membrane</location>
        <topology evidence="2">Multi-pass membrane protein</topology>
    </subcellularLocation>
</comment>
<feature type="domain" description="Response regulatory" evidence="21">
    <location>
        <begin position="805"/>
        <end position="921"/>
    </location>
</feature>
<feature type="transmembrane region" description="Helical" evidence="18">
    <location>
        <begin position="286"/>
        <end position="307"/>
    </location>
</feature>
<dbReference type="EMBL" id="QXHD01000004">
    <property type="protein sequence ID" value="NEZ55531.1"/>
    <property type="molecule type" value="Genomic_DNA"/>
</dbReference>
<keyword evidence="5" id="KW-1003">Cell membrane</keyword>
<dbReference type="SMART" id="SM00387">
    <property type="entry name" value="HATPase_c"/>
    <property type="match status" value="1"/>
</dbReference>
<feature type="chain" id="PRO_5026798734" description="Circadian input-output histidine kinase CikA" evidence="19">
    <location>
        <begin position="22"/>
        <end position="923"/>
    </location>
</feature>